<dbReference type="PANTHER" id="PTHR43585">
    <property type="entry name" value="FUMIPYRROLE BIOSYNTHESIS PROTEIN C"/>
    <property type="match status" value="1"/>
</dbReference>
<dbReference type="RefSeq" id="WP_203694264.1">
    <property type="nucleotide sequence ID" value="NZ_BAAALC010000026.1"/>
</dbReference>
<organism evidence="6 7">
    <name type="scientific">Catellatospora coxensis</name>
    <dbReference type="NCBI Taxonomy" id="310354"/>
    <lineage>
        <taxon>Bacteria</taxon>
        <taxon>Bacillati</taxon>
        <taxon>Actinomycetota</taxon>
        <taxon>Actinomycetes</taxon>
        <taxon>Micromonosporales</taxon>
        <taxon>Micromonosporaceae</taxon>
        <taxon>Catellatospora</taxon>
    </lineage>
</organism>
<keyword evidence="1" id="KW-0436">Ligase</keyword>
<dbReference type="EMBL" id="BONI01000040">
    <property type="protein sequence ID" value="GIG07934.1"/>
    <property type="molecule type" value="Genomic_DNA"/>
</dbReference>
<evidence type="ECO:0000256" key="3">
    <source>
        <dbReference type="ARBA" id="ARBA00022840"/>
    </source>
</evidence>
<dbReference type="Proteomes" id="UP000630887">
    <property type="component" value="Unassembled WGS sequence"/>
</dbReference>
<dbReference type="InterPro" id="IPR011761">
    <property type="entry name" value="ATP-grasp"/>
</dbReference>
<evidence type="ECO:0000259" key="5">
    <source>
        <dbReference type="PROSITE" id="PS50975"/>
    </source>
</evidence>
<dbReference type="SUPFAM" id="SSF56059">
    <property type="entry name" value="Glutathione synthetase ATP-binding domain-like"/>
    <property type="match status" value="1"/>
</dbReference>
<reference evidence="6 7" key="1">
    <citation type="submission" date="2021-01" db="EMBL/GenBank/DDBJ databases">
        <title>Whole genome shotgun sequence of Catellatospora coxensis NBRC 107359.</title>
        <authorList>
            <person name="Komaki H."/>
            <person name="Tamura T."/>
        </authorList>
    </citation>
    <scope>NUCLEOTIDE SEQUENCE [LARGE SCALE GENOMIC DNA]</scope>
    <source>
        <strain evidence="6 7">NBRC 107359</strain>
    </source>
</reference>
<evidence type="ECO:0000256" key="2">
    <source>
        <dbReference type="ARBA" id="ARBA00022741"/>
    </source>
</evidence>
<gene>
    <name evidence="6" type="ORF">Cco03nite_46340</name>
</gene>
<evidence type="ECO:0000256" key="1">
    <source>
        <dbReference type="ARBA" id="ARBA00022598"/>
    </source>
</evidence>
<evidence type="ECO:0000313" key="6">
    <source>
        <dbReference type="EMBL" id="GIG07934.1"/>
    </source>
</evidence>
<keyword evidence="7" id="KW-1185">Reference proteome</keyword>
<dbReference type="InterPro" id="IPR052032">
    <property type="entry name" value="ATP-dep_AA_Ligase"/>
</dbReference>
<comment type="caution">
    <text evidence="6">The sequence shown here is derived from an EMBL/GenBank/DDBJ whole genome shotgun (WGS) entry which is preliminary data.</text>
</comment>
<dbReference type="GO" id="GO:0046872">
    <property type="term" value="F:metal ion binding"/>
    <property type="evidence" value="ECO:0007669"/>
    <property type="project" value="InterPro"/>
</dbReference>
<name>A0A8J3KYS0_9ACTN</name>
<dbReference type="GO" id="GO:0005524">
    <property type="term" value="F:ATP binding"/>
    <property type="evidence" value="ECO:0007669"/>
    <property type="project" value="UniProtKB-UniRule"/>
</dbReference>
<dbReference type="PROSITE" id="PS50975">
    <property type="entry name" value="ATP_GRASP"/>
    <property type="match status" value="1"/>
</dbReference>
<dbReference type="AlphaFoldDB" id="A0A8J3KYS0"/>
<keyword evidence="3 4" id="KW-0067">ATP-binding</keyword>
<proteinExistence type="predicted"/>
<evidence type="ECO:0000256" key="4">
    <source>
        <dbReference type="PROSITE-ProRule" id="PRU00409"/>
    </source>
</evidence>
<dbReference type="PANTHER" id="PTHR43585:SF2">
    <property type="entry name" value="ATP-GRASP ENZYME FSQD"/>
    <property type="match status" value="1"/>
</dbReference>
<dbReference type="Pfam" id="PF13535">
    <property type="entry name" value="ATP-grasp_4"/>
    <property type="match status" value="1"/>
</dbReference>
<dbReference type="Gene3D" id="3.30.470.20">
    <property type="entry name" value="ATP-grasp fold, B domain"/>
    <property type="match status" value="1"/>
</dbReference>
<sequence>MRLLMVGADLPALAALDPGVDVTVLLGATTKDGWLPLPAGVRTVFVDDHKSLDAAVNGLLRAGFGPGSFDAVYAYDDPALMTAAALAAMLGARGVPPHTVALFRDKFLQKRALREAGLPVTACTVIEDIRELPADFRLPYPKAVVKPVAGMATQSTYVVEGDAELARISDRCRANNTAARTFVIEEFVAGEEWFADGFLSGGELRFLSLGRYAQPCLSAVLERAPVQTFCLDPVADKRAYDLAAPLVTEALRVLGLADGVFHMELFHRPEPGDLVFSECAARRAGGPISDQIRYRYGVDLAVEGVRALLGPVGEPQVRARDGVVASTFLPLRPGVVLGCPTVAEVLAQPDVVHARLFVPKGMRVQGGAANTFARMGEVTVHAADLETAQRRLTELADWFREHIEVLPLAPTLRELFADPRNADFVHAAAVDG</sequence>
<protein>
    <recommendedName>
        <fullName evidence="5">ATP-grasp domain-containing protein</fullName>
    </recommendedName>
</protein>
<feature type="domain" description="ATP-grasp" evidence="5">
    <location>
        <begin position="110"/>
        <end position="309"/>
    </location>
</feature>
<accession>A0A8J3KYS0</accession>
<dbReference type="GO" id="GO:0016874">
    <property type="term" value="F:ligase activity"/>
    <property type="evidence" value="ECO:0007669"/>
    <property type="project" value="UniProtKB-KW"/>
</dbReference>
<evidence type="ECO:0000313" key="7">
    <source>
        <dbReference type="Proteomes" id="UP000630887"/>
    </source>
</evidence>
<keyword evidence="2 4" id="KW-0547">Nucleotide-binding</keyword>